<accession>A0A5M8P2E2</accession>
<dbReference type="InterPro" id="IPR003423">
    <property type="entry name" value="OMP_efflux"/>
</dbReference>
<dbReference type="InterPro" id="IPR051906">
    <property type="entry name" value="TolC-like"/>
</dbReference>
<evidence type="ECO:0000256" key="5">
    <source>
        <dbReference type="ARBA" id="ARBA00022692"/>
    </source>
</evidence>
<keyword evidence="4" id="KW-1134">Transmembrane beta strand</keyword>
<evidence type="ECO:0000256" key="1">
    <source>
        <dbReference type="ARBA" id="ARBA00004442"/>
    </source>
</evidence>
<feature type="signal peptide" evidence="8">
    <location>
        <begin position="1"/>
        <end position="23"/>
    </location>
</feature>
<dbReference type="SUPFAM" id="SSF56954">
    <property type="entry name" value="Outer membrane efflux proteins (OEP)"/>
    <property type="match status" value="1"/>
</dbReference>
<dbReference type="GO" id="GO:0015288">
    <property type="term" value="F:porin activity"/>
    <property type="evidence" value="ECO:0007669"/>
    <property type="project" value="TreeGrafter"/>
</dbReference>
<evidence type="ECO:0000313" key="10">
    <source>
        <dbReference type="Proteomes" id="UP000324575"/>
    </source>
</evidence>
<keyword evidence="5" id="KW-0812">Transmembrane</keyword>
<dbReference type="Proteomes" id="UP000324575">
    <property type="component" value="Unassembled WGS sequence"/>
</dbReference>
<evidence type="ECO:0000256" key="6">
    <source>
        <dbReference type="ARBA" id="ARBA00023136"/>
    </source>
</evidence>
<name>A0A5M8P2E2_9BACT</name>
<dbReference type="GO" id="GO:0009279">
    <property type="term" value="C:cell outer membrane"/>
    <property type="evidence" value="ECO:0007669"/>
    <property type="project" value="UniProtKB-SubCell"/>
</dbReference>
<dbReference type="Pfam" id="PF02321">
    <property type="entry name" value="OEP"/>
    <property type="match status" value="2"/>
</dbReference>
<dbReference type="EMBL" id="SNRX01000006">
    <property type="protein sequence ID" value="KAA6302647.1"/>
    <property type="molecule type" value="Genomic_DNA"/>
</dbReference>
<sequence>MKHIHLFFAQIVSAFLFASTLQAQEIYTLKRVLETGLERNYDIRIIRNEQQISDNNTTWGNAGLLPTVDVSGGYDGSLATIDQFRTDTTNVHYNHILNQRATLGLNLNWTVFDGFKMQTEYSRLKEFQRIGEIQTRIAIENLMASLTAEYYDHVRQTLRLKNLKYAVSLSKERLRIVEARYNIGSLSRLDLQQARVDFNADSSRLIQQYERLNTSTIVLNHLMAVDDVSQKWTVGDTAIVPNILPDKHVLWDKTKETNTQLLLSEKNKSLSRLDLKAFQSRNLPYVTLNAGYGYTLNGYDTDNSTINRQTNLGFTYGLTLGYTLFDGMNRQREQKNARISLQNRDLEHQRLELALQADLTTLWMAYQNNLELTGLEKENLSTAHENYEIAIERYLLGDLSGIELREAQNSLLEAEERLLEAQYNTKLCEVSLLQISGQLANLF</sequence>
<keyword evidence="8" id="KW-0732">Signal</keyword>
<dbReference type="PANTHER" id="PTHR30026:SF20">
    <property type="entry name" value="OUTER MEMBRANE PROTEIN TOLC"/>
    <property type="match status" value="1"/>
</dbReference>
<dbReference type="GO" id="GO:1990281">
    <property type="term" value="C:efflux pump complex"/>
    <property type="evidence" value="ECO:0007669"/>
    <property type="project" value="TreeGrafter"/>
</dbReference>
<evidence type="ECO:0000256" key="3">
    <source>
        <dbReference type="ARBA" id="ARBA00022448"/>
    </source>
</evidence>
<reference evidence="9 10" key="1">
    <citation type="submission" date="2019-03" db="EMBL/GenBank/DDBJ databases">
        <title>Single cell metagenomics reveals metabolic interactions within the superorganism composed of flagellate Streblomastix strix and complex community of Bacteroidetes bacteria on its surface.</title>
        <authorList>
            <person name="Treitli S.C."/>
            <person name="Kolisko M."/>
            <person name="Husnik F."/>
            <person name="Keeling P."/>
            <person name="Hampl V."/>
        </authorList>
    </citation>
    <scope>NUCLEOTIDE SEQUENCE [LARGE SCALE GENOMIC DNA]</scope>
    <source>
        <strain evidence="9">St1</strain>
    </source>
</reference>
<comment type="similarity">
    <text evidence="2">Belongs to the outer membrane factor (OMF) (TC 1.B.17) family.</text>
</comment>
<dbReference type="Gene3D" id="1.20.1600.10">
    <property type="entry name" value="Outer membrane efflux proteins (OEP)"/>
    <property type="match status" value="1"/>
</dbReference>
<dbReference type="PANTHER" id="PTHR30026">
    <property type="entry name" value="OUTER MEMBRANE PROTEIN TOLC"/>
    <property type="match status" value="1"/>
</dbReference>
<dbReference type="GO" id="GO:0015562">
    <property type="term" value="F:efflux transmembrane transporter activity"/>
    <property type="evidence" value="ECO:0007669"/>
    <property type="project" value="InterPro"/>
</dbReference>
<evidence type="ECO:0000256" key="7">
    <source>
        <dbReference type="ARBA" id="ARBA00023237"/>
    </source>
</evidence>
<evidence type="ECO:0000256" key="8">
    <source>
        <dbReference type="SAM" id="SignalP"/>
    </source>
</evidence>
<keyword evidence="7" id="KW-0998">Cell outer membrane</keyword>
<protein>
    <submittedName>
        <fullName evidence="9">Outer membrane efflux protein BepC</fullName>
    </submittedName>
</protein>
<proteinExistence type="inferred from homology"/>
<evidence type="ECO:0000256" key="4">
    <source>
        <dbReference type="ARBA" id="ARBA00022452"/>
    </source>
</evidence>
<feature type="chain" id="PRO_5024400552" evidence="8">
    <location>
        <begin position="24"/>
        <end position="443"/>
    </location>
</feature>
<keyword evidence="6" id="KW-0472">Membrane</keyword>
<evidence type="ECO:0000313" key="9">
    <source>
        <dbReference type="EMBL" id="KAA6302647.1"/>
    </source>
</evidence>
<dbReference type="AlphaFoldDB" id="A0A5M8P2E2"/>
<evidence type="ECO:0000256" key="2">
    <source>
        <dbReference type="ARBA" id="ARBA00007613"/>
    </source>
</evidence>
<comment type="caution">
    <text evidence="9">The sequence shown here is derived from an EMBL/GenBank/DDBJ whole genome shotgun (WGS) entry which is preliminary data.</text>
</comment>
<keyword evidence="3" id="KW-0813">Transport</keyword>
<organism evidence="9 10">
    <name type="scientific">Candidatus Ordinivivax streblomastigis</name>
    <dbReference type="NCBI Taxonomy" id="2540710"/>
    <lineage>
        <taxon>Bacteria</taxon>
        <taxon>Pseudomonadati</taxon>
        <taxon>Bacteroidota</taxon>
        <taxon>Bacteroidia</taxon>
        <taxon>Bacteroidales</taxon>
        <taxon>Candidatus Ordinivivax</taxon>
    </lineage>
</organism>
<gene>
    <name evidence="9" type="ORF">EZS26_001154</name>
</gene>
<comment type="subcellular location">
    <subcellularLocation>
        <location evidence="1">Cell outer membrane</location>
    </subcellularLocation>
</comment>